<keyword evidence="3 5" id="KW-1133">Transmembrane helix</keyword>
<keyword evidence="2 5" id="KW-0812">Transmembrane</keyword>
<feature type="domain" description="EamA" evidence="6">
    <location>
        <begin position="142"/>
        <end position="270"/>
    </location>
</feature>
<dbReference type="PANTHER" id="PTHR22911:SF6">
    <property type="entry name" value="SOLUTE CARRIER FAMILY 35 MEMBER G1"/>
    <property type="match status" value="1"/>
</dbReference>
<comment type="subcellular location">
    <subcellularLocation>
        <location evidence="1">Membrane</location>
        <topology evidence="1">Multi-pass membrane protein</topology>
    </subcellularLocation>
</comment>
<feature type="transmembrane region" description="Helical" evidence="5">
    <location>
        <begin position="27"/>
        <end position="45"/>
    </location>
</feature>
<feature type="transmembrane region" description="Helical" evidence="5">
    <location>
        <begin position="171"/>
        <end position="193"/>
    </location>
</feature>
<dbReference type="Proteomes" id="UP000216446">
    <property type="component" value="Unassembled WGS sequence"/>
</dbReference>
<protein>
    <recommendedName>
        <fullName evidence="6">EamA domain-containing protein</fullName>
    </recommendedName>
</protein>
<evidence type="ECO:0000256" key="2">
    <source>
        <dbReference type="ARBA" id="ARBA00022692"/>
    </source>
</evidence>
<evidence type="ECO:0000256" key="1">
    <source>
        <dbReference type="ARBA" id="ARBA00004141"/>
    </source>
</evidence>
<dbReference type="SUPFAM" id="SSF103481">
    <property type="entry name" value="Multidrug resistance efflux transporter EmrE"/>
    <property type="match status" value="2"/>
</dbReference>
<dbReference type="AlphaFoldDB" id="A0A259U3V5"/>
<feature type="transmembrane region" description="Helical" evidence="5">
    <location>
        <begin position="57"/>
        <end position="75"/>
    </location>
</feature>
<comment type="caution">
    <text evidence="7">The sequence shown here is derived from an EMBL/GenBank/DDBJ whole genome shotgun (WGS) entry which is preliminary data.</text>
</comment>
<keyword evidence="8" id="KW-1185">Reference proteome</keyword>
<evidence type="ECO:0000313" key="7">
    <source>
        <dbReference type="EMBL" id="OZC04686.1"/>
    </source>
</evidence>
<dbReference type="InterPro" id="IPR000620">
    <property type="entry name" value="EamA_dom"/>
</dbReference>
<dbReference type="InParanoid" id="A0A259U3V5"/>
<feature type="transmembrane region" description="Helical" evidence="5">
    <location>
        <begin position="254"/>
        <end position="271"/>
    </location>
</feature>
<evidence type="ECO:0000256" key="3">
    <source>
        <dbReference type="ARBA" id="ARBA00022989"/>
    </source>
</evidence>
<sequence>MVMAGLAFSIMNALVKAVSAELPTMEIVFARTVLMGVFTLAMLRREGVSPIGHNHRLLFARGAIGATALSLLYFALGRIPLGDATTIHYTAPVYTALTAAFFLRERIGKWVVLGTLVSLTGVVMIAQPQFLFGGDGLDPLAVGAAVAASILAGSVYTVVRKLRETDHPLVVVLSLAWVGAIGSLPFALFGGWTVPTPEAWMLLLAIGVTTQIGQVGLTKSLHALPAGQASAIGYVQILFAFVLGVVFFDTIPNGWSLAGAGLVLVSVLLLGRRVPPARVASGVRG</sequence>
<evidence type="ECO:0000313" key="8">
    <source>
        <dbReference type="Proteomes" id="UP000216446"/>
    </source>
</evidence>
<feature type="transmembrane region" description="Helical" evidence="5">
    <location>
        <begin position="140"/>
        <end position="159"/>
    </location>
</feature>
<evidence type="ECO:0000259" key="6">
    <source>
        <dbReference type="Pfam" id="PF00892"/>
    </source>
</evidence>
<dbReference type="PANTHER" id="PTHR22911">
    <property type="entry name" value="ACYL-MALONYL CONDENSING ENZYME-RELATED"/>
    <property type="match status" value="1"/>
</dbReference>
<organism evidence="7 8">
    <name type="scientific">Rubricoccus marinus</name>
    <dbReference type="NCBI Taxonomy" id="716817"/>
    <lineage>
        <taxon>Bacteria</taxon>
        <taxon>Pseudomonadati</taxon>
        <taxon>Rhodothermota</taxon>
        <taxon>Rhodothermia</taxon>
        <taxon>Rhodothermales</taxon>
        <taxon>Rubricoccaceae</taxon>
        <taxon>Rubricoccus</taxon>
    </lineage>
</organism>
<reference evidence="7 8" key="1">
    <citation type="submission" date="2016-11" db="EMBL/GenBank/DDBJ databases">
        <title>Study of marine rhodopsin-containing bacteria.</title>
        <authorList>
            <person name="Yoshizawa S."/>
            <person name="Kumagai Y."/>
            <person name="Kogure K."/>
        </authorList>
    </citation>
    <scope>NUCLEOTIDE SEQUENCE [LARGE SCALE GENOMIC DNA]</scope>
    <source>
        <strain evidence="7 8">SG-29</strain>
    </source>
</reference>
<dbReference type="Gene3D" id="1.10.3730.20">
    <property type="match status" value="1"/>
</dbReference>
<keyword evidence="4 5" id="KW-0472">Membrane</keyword>
<feature type="transmembrane region" description="Helical" evidence="5">
    <location>
        <begin position="229"/>
        <end position="248"/>
    </location>
</feature>
<dbReference type="Pfam" id="PF00892">
    <property type="entry name" value="EamA"/>
    <property type="match status" value="2"/>
</dbReference>
<name>A0A259U3V5_9BACT</name>
<dbReference type="InterPro" id="IPR037185">
    <property type="entry name" value="EmrE-like"/>
</dbReference>
<gene>
    <name evidence="7" type="ORF">BSZ36_10205</name>
</gene>
<proteinExistence type="predicted"/>
<feature type="domain" description="EamA" evidence="6">
    <location>
        <begin position="2"/>
        <end position="125"/>
    </location>
</feature>
<dbReference type="EMBL" id="MQWB01000001">
    <property type="protein sequence ID" value="OZC04686.1"/>
    <property type="molecule type" value="Genomic_DNA"/>
</dbReference>
<accession>A0A259U3V5</accession>
<feature type="transmembrane region" description="Helical" evidence="5">
    <location>
        <begin position="87"/>
        <end position="103"/>
    </location>
</feature>
<evidence type="ECO:0000256" key="5">
    <source>
        <dbReference type="SAM" id="Phobius"/>
    </source>
</evidence>
<feature type="transmembrane region" description="Helical" evidence="5">
    <location>
        <begin position="110"/>
        <end position="128"/>
    </location>
</feature>
<dbReference type="GO" id="GO:0016020">
    <property type="term" value="C:membrane"/>
    <property type="evidence" value="ECO:0007669"/>
    <property type="project" value="UniProtKB-SubCell"/>
</dbReference>
<evidence type="ECO:0000256" key="4">
    <source>
        <dbReference type="ARBA" id="ARBA00023136"/>
    </source>
</evidence>